<evidence type="ECO:0000313" key="2">
    <source>
        <dbReference type="EMBL" id="KAE9594385.1"/>
    </source>
</evidence>
<proteinExistence type="predicted"/>
<dbReference type="AlphaFoldDB" id="A0A6A4NUI8"/>
<sequence>MVPKGINDLVEEDHHTKTSLRRHMQGTDLRNMNSDMTLRIMTFKFLVCVVYQS</sequence>
<comment type="caution">
    <text evidence="2">The sequence shown here is derived from an EMBL/GenBank/DDBJ whole genome shotgun (WGS) entry which is preliminary data.</text>
</comment>
<evidence type="ECO:0000313" key="3">
    <source>
        <dbReference type="Proteomes" id="UP000447434"/>
    </source>
</evidence>
<protein>
    <submittedName>
        <fullName evidence="2">Uncharacterized protein</fullName>
    </submittedName>
</protein>
<feature type="region of interest" description="Disordered" evidence="1">
    <location>
        <begin position="1"/>
        <end position="22"/>
    </location>
</feature>
<evidence type="ECO:0000256" key="1">
    <source>
        <dbReference type="SAM" id="MobiDB-lite"/>
    </source>
</evidence>
<reference evidence="3" key="1">
    <citation type="journal article" date="2020" name="Nat. Commun.">
        <title>Genome sequence of the cluster root forming white lupin.</title>
        <authorList>
            <person name="Hufnagel B."/>
            <person name="Marques A."/>
            <person name="Soriano A."/>
            <person name="Marques L."/>
            <person name="Divol F."/>
            <person name="Doumas P."/>
            <person name="Sallet E."/>
            <person name="Mancinotti D."/>
            <person name="Carrere S."/>
            <person name="Marande W."/>
            <person name="Arribat S."/>
            <person name="Keller J."/>
            <person name="Huneau C."/>
            <person name="Blein T."/>
            <person name="Aime D."/>
            <person name="Laguerre M."/>
            <person name="Taylor J."/>
            <person name="Schubert V."/>
            <person name="Nelson M."/>
            <person name="Geu-Flores F."/>
            <person name="Crespi M."/>
            <person name="Gallardo-Guerrero K."/>
            <person name="Delaux P.-M."/>
            <person name="Salse J."/>
            <person name="Berges H."/>
            <person name="Guyot R."/>
            <person name="Gouzy J."/>
            <person name="Peret B."/>
        </authorList>
    </citation>
    <scope>NUCLEOTIDE SEQUENCE [LARGE SCALE GENOMIC DNA]</scope>
    <source>
        <strain evidence="3">cv. Amiga</strain>
    </source>
</reference>
<name>A0A6A4NUI8_LUPAL</name>
<dbReference type="Proteomes" id="UP000447434">
    <property type="component" value="Chromosome 18"/>
</dbReference>
<dbReference type="EMBL" id="WOCE01000018">
    <property type="protein sequence ID" value="KAE9594385.1"/>
    <property type="molecule type" value="Genomic_DNA"/>
</dbReference>
<accession>A0A6A4NUI8</accession>
<organism evidence="2 3">
    <name type="scientific">Lupinus albus</name>
    <name type="common">White lupine</name>
    <name type="synonym">Lupinus termis</name>
    <dbReference type="NCBI Taxonomy" id="3870"/>
    <lineage>
        <taxon>Eukaryota</taxon>
        <taxon>Viridiplantae</taxon>
        <taxon>Streptophyta</taxon>
        <taxon>Embryophyta</taxon>
        <taxon>Tracheophyta</taxon>
        <taxon>Spermatophyta</taxon>
        <taxon>Magnoliopsida</taxon>
        <taxon>eudicotyledons</taxon>
        <taxon>Gunneridae</taxon>
        <taxon>Pentapetalae</taxon>
        <taxon>rosids</taxon>
        <taxon>fabids</taxon>
        <taxon>Fabales</taxon>
        <taxon>Fabaceae</taxon>
        <taxon>Papilionoideae</taxon>
        <taxon>50 kb inversion clade</taxon>
        <taxon>genistoids sensu lato</taxon>
        <taxon>core genistoids</taxon>
        <taxon>Genisteae</taxon>
        <taxon>Lupinus</taxon>
    </lineage>
</organism>
<keyword evidence="3" id="KW-1185">Reference proteome</keyword>
<gene>
    <name evidence="2" type="ORF">Lalb_Chr18g0053231</name>
</gene>